<keyword evidence="2" id="KW-1185">Reference proteome</keyword>
<accession>A0A0F0CP83</accession>
<organism evidence="1 2">
    <name type="scientific">Candidatus Omnitrophus magneticus</name>
    <dbReference type="NCBI Taxonomy" id="1609969"/>
    <lineage>
        <taxon>Bacteria</taxon>
        <taxon>Pseudomonadati</taxon>
        <taxon>Candidatus Omnitrophota</taxon>
        <taxon>Candidatus Omnitrophus</taxon>
    </lineage>
</organism>
<evidence type="ECO:0000313" key="2">
    <source>
        <dbReference type="Proteomes" id="UP000033428"/>
    </source>
</evidence>
<name>A0A0F0CP83_9BACT</name>
<dbReference type="AlphaFoldDB" id="A0A0F0CP83"/>
<dbReference type="EMBL" id="JYNY01000212">
    <property type="protein sequence ID" value="KJJ85153.1"/>
    <property type="molecule type" value="Genomic_DNA"/>
</dbReference>
<dbReference type="Proteomes" id="UP000033428">
    <property type="component" value="Unassembled WGS sequence"/>
</dbReference>
<gene>
    <name evidence="1" type="ORF">OMAG_000975</name>
</gene>
<evidence type="ECO:0000313" key="1">
    <source>
        <dbReference type="EMBL" id="KJJ85153.1"/>
    </source>
</evidence>
<sequence length="58" mass="6956">MREEERRSFSRARNEKLKFFIFAPEFLDSQKSGFLSRTPKISTTQKALFRARPLNRPH</sequence>
<protein>
    <submittedName>
        <fullName evidence="1">Uncharacterized protein</fullName>
    </submittedName>
</protein>
<proteinExistence type="predicted"/>
<comment type="caution">
    <text evidence="1">The sequence shown here is derived from an EMBL/GenBank/DDBJ whole genome shotgun (WGS) entry which is preliminary data.</text>
</comment>
<reference evidence="1 2" key="1">
    <citation type="submission" date="2015-02" db="EMBL/GenBank/DDBJ databases">
        <title>Single-cell genomics of uncultivated deep-branching MTB reveals a conserved set of magnetosome genes.</title>
        <authorList>
            <person name="Kolinko S."/>
            <person name="Richter M."/>
            <person name="Glockner F.O."/>
            <person name="Brachmann A."/>
            <person name="Schuler D."/>
        </authorList>
    </citation>
    <scope>NUCLEOTIDE SEQUENCE [LARGE SCALE GENOMIC DNA]</scope>
    <source>
        <strain evidence="1">SKK-01</strain>
    </source>
</reference>